<gene>
    <name evidence="2" type="ORF">FA13DRAFT_1781403</name>
</gene>
<accession>A0A4Y7SA10</accession>
<dbReference type="Proteomes" id="UP000298030">
    <property type="component" value="Unassembled WGS sequence"/>
</dbReference>
<reference evidence="2 3" key="1">
    <citation type="journal article" date="2019" name="Nat. Ecol. Evol.">
        <title>Megaphylogeny resolves global patterns of mushroom evolution.</title>
        <authorList>
            <person name="Varga T."/>
            <person name="Krizsan K."/>
            <person name="Foldi C."/>
            <person name="Dima B."/>
            <person name="Sanchez-Garcia M."/>
            <person name="Sanchez-Ramirez S."/>
            <person name="Szollosi G.J."/>
            <person name="Szarkandi J.G."/>
            <person name="Papp V."/>
            <person name="Albert L."/>
            <person name="Andreopoulos W."/>
            <person name="Angelini C."/>
            <person name="Antonin V."/>
            <person name="Barry K.W."/>
            <person name="Bougher N.L."/>
            <person name="Buchanan P."/>
            <person name="Buyck B."/>
            <person name="Bense V."/>
            <person name="Catcheside P."/>
            <person name="Chovatia M."/>
            <person name="Cooper J."/>
            <person name="Damon W."/>
            <person name="Desjardin D."/>
            <person name="Finy P."/>
            <person name="Geml J."/>
            <person name="Haridas S."/>
            <person name="Hughes K."/>
            <person name="Justo A."/>
            <person name="Karasinski D."/>
            <person name="Kautmanova I."/>
            <person name="Kiss B."/>
            <person name="Kocsube S."/>
            <person name="Kotiranta H."/>
            <person name="LaButti K.M."/>
            <person name="Lechner B.E."/>
            <person name="Liimatainen K."/>
            <person name="Lipzen A."/>
            <person name="Lukacs Z."/>
            <person name="Mihaltcheva S."/>
            <person name="Morgado L.N."/>
            <person name="Niskanen T."/>
            <person name="Noordeloos M.E."/>
            <person name="Ohm R.A."/>
            <person name="Ortiz-Santana B."/>
            <person name="Ovrebo C."/>
            <person name="Racz N."/>
            <person name="Riley R."/>
            <person name="Savchenko A."/>
            <person name="Shiryaev A."/>
            <person name="Soop K."/>
            <person name="Spirin V."/>
            <person name="Szebenyi C."/>
            <person name="Tomsovsky M."/>
            <person name="Tulloss R.E."/>
            <person name="Uehling J."/>
            <person name="Grigoriev I.V."/>
            <person name="Vagvolgyi C."/>
            <person name="Papp T."/>
            <person name="Martin F.M."/>
            <person name="Miettinen O."/>
            <person name="Hibbett D.S."/>
            <person name="Nagy L.G."/>
        </authorList>
    </citation>
    <scope>NUCLEOTIDE SEQUENCE [LARGE SCALE GENOMIC DNA]</scope>
    <source>
        <strain evidence="2 3">FP101781</strain>
    </source>
</reference>
<evidence type="ECO:0000256" key="1">
    <source>
        <dbReference type="SAM" id="SignalP"/>
    </source>
</evidence>
<keyword evidence="1" id="KW-0732">Signal</keyword>
<dbReference type="EMBL" id="QPFP01000257">
    <property type="protein sequence ID" value="TEB18401.1"/>
    <property type="molecule type" value="Genomic_DNA"/>
</dbReference>
<evidence type="ECO:0000313" key="2">
    <source>
        <dbReference type="EMBL" id="TEB18401.1"/>
    </source>
</evidence>
<proteinExistence type="predicted"/>
<feature type="signal peptide" evidence="1">
    <location>
        <begin position="1"/>
        <end position="27"/>
    </location>
</feature>
<dbReference type="AlphaFoldDB" id="A0A4Y7SA10"/>
<keyword evidence="3" id="KW-1185">Reference proteome</keyword>
<feature type="chain" id="PRO_5021449956" evidence="1">
    <location>
        <begin position="28"/>
        <end position="198"/>
    </location>
</feature>
<evidence type="ECO:0000313" key="3">
    <source>
        <dbReference type="Proteomes" id="UP000298030"/>
    </source>
</evidence>
<name>A0A4Y7SA10_COPMI</name>
<comment type="caution">
    <text evidence="2">The sequence shown here is derived from an EMBL/GenBank/DDBJ whole genome shotgun (WGS) entry which is preliminary data.</text>
</comment>
<sequence>MHAIHPPTYLCRLILLLILSFPPLVPQHRPYLAGADYDPRLEVESRPMQLLPRSIQGLLVLFKINATIDTVHYASLSACGAIGAGAIVISRSILIGHNIRLAPPTSGPPPCLFALNERLSLVEHTPGLTISARRGMFGERNRIRLCSFRSSGPAFRMTFCPRSKQVVPLSTPNSNGNGIETDRDAHAKGRSIMNVGAP</sequence>
<organism evidence="2 3">
    <name type="scientific">Coprinellus micaceus</name>
    <name type="common">Glistening ink-cap mushroom</name>
    <name type="synonym">Coprinus micaceus</name>
    <dbReference type="NCBI Taxonomy" id="71717"/>
    <lineage>
        <taxon>Eukaryota</taxon>
        <taxon>Fungi</taxon>
        <taxon>Dikarya</taxon>
        <taxon>Basidiomycota</taxon>
        <taxon>Agaricomycotina</taxon>
        <taxon>Agaricomycetes</taxon>
        <taxon>Agaricomycetidae</taxon>
        <taxon>Agaricales</taxon>
        <taxon>Agaricineae</taxon>
        <taxon>Psathyrellaceae</taxon>
        <taxon>Coprinellus</taxon>
    </lineage>
</organism>
<protein>
    <submittedName>
        <fullName evidence="2">Uncharacterized protein</fullName>
    </submittedName>
</protein>